<evidence type="ECO:0000256" key="1">
    <source>
        <dbReference type="SAM" id="MobiDB-lite"/>
    </source>
</evidence>
<feature type="region of interest" description="Disordered" evidence="1">
    <location>
        <begin position="1"/>
        <end position="162"/>
    </location>
</feature>
<dbReference type="AlphaFoldDB" id="A0A0A9GQF2"/>
<dbReference type="EMBL" id="GBRH01173100">
    <property type="protein sequence ID" value="JAE24796.1"/>
    <property type="molecule type" value="Transcribed_RNA"/>
</dbReference>
<accession>A0A0A9GQF2</accession>
<name>A0A0A9GQF2_ARUDO</name>
<organism evidence="2">
    <name type="scientific">Arundo donax</name>
    <name type="common">Giant reed</name>
    <name type="synonym">Donax arundinaceus</name>
    <dbReference type="NCBI Taxonomy" id="35708"/>
    <lineage>
        <taxon>Eukaryota</taxon>
        <taxon>Viridiplantae</taxon>
        <taxon>Streptophyta</taxon>
        <taxon>Embryophyta</taxon>
        <taxon>Tracheophyta</taxon>
        <taxon>Spermatophyta</taxon>
        <taxon>Magnoliopsida</taxon>
        <taxon>Liliopsida</taxon>
        <taxon>Poales</taxon>
        <taxon>Poaceae</taxon>
        <taxon>PACMAD clade</taxon>
        <taxon>Arundinoideae</taxon>
        <taxon>Arundineae</taxon>
        <taxon>Arundo</taxon>
    </lineage>
</organism>
<evidence type="ECO:0000313" key="2">
    <source>
        <dbReference type="EMBL" id="JAE24796.1"/>
    </source>
</evidence>
<reference evidence="2" key="2">
    <citation type="journal article" date="2015" name="Data Brief">
        <title>Shoot transcriptome of the giant reed, Arundo donax.</title>
        <authorList>
            <person name="Barrero R.A."/>
            <person name="Guerrero F.D."/>
            <person name="Moolhuijzen P."/>
            <person name="Goolsby J.A."/>
            <person name="Tidwell J."/>
            <person name="Bellgard S.E."/>
            <person name="Bellgard M.I."/>
        </authorList>
    </citation>
    <scope>NUCLEOTIDE SEQUENCE</scope>
    <source>
        <tissue evidence="2">Shoot tissue taken approximately 20 cm above the soil surface</tissue>
    </source>
</reference>
<proteinExistence type="predicted"/>
<reference evidence="2" key="1">
    <citation type="submission" date="2014-09" db="EMBL/GenBank/DDBJ databases">
        <authorList>
            <person name="Magalhaes I.L.F."/>
            <person name="Oliveira U."/>
            <person name="Santos F.R."/>
            <person name="Vidigal T.H.D.A."/>
            <person name="Brescovit A.D."/>
            <person name="Santos A.J."/>
        </authorList>
    </citation>
    <scope>NUCLEOTIDE SEQUENCE</scope>
    <source>
        <tissue evidence="2">Shoot tissue taken approximately 20 cm above the soil surface</tissue>
    </source>
</reference>
<feature type="compositionally biased region" description="Basic and acidic residues" evidence="1">
    <location>
        <begin position="143"/>
        <end position="162"/>
    </location>
</feature>
<sequence>MWPTVDKSMCRSTASAIAPPRRIMRSISAANRDGKSAPVSARGSSERTMSKAPSKNGRLWGSARRTRGGKSTRSTPVTSPTPALLSASTACPAPAATQRTREESPRRCRRRSGTNAAAERAALRRRQRGEARSLARRRSGSTTRRDAASQEVRGKGARDRDA</sequence>
<feature type="compositionally biased region" description="Low complexity" evidence="1">
    <location>
        <begin position="71"/>
        <end position="97"/>
    </location>
</feature>
<protein>
    <submittedName>
        <fullName evidence="2">Uncharacterized protein</fullName>
    </submittedName>
</protein>